<protein>
    <submittedName>
        <fullName evidence="2">Uncharacterized protein</fullName>
    </submittedName>
</protein>
<evidence type="ECO:0000256" key="1">
    <source>
        <dbReference type="SAM" id="SignalP"/>
    </source>
</evidence>
<dbReference type="RefSeq" id="WP_056981919.1">
    <property type="nucleotide sequence ID" value="NZ_BKAM01000144.1"/>
</dbReference>
<accession>A0A512PR98</accession>
<reference evidence="2 3" key="1">
    <citation type="submission" date="2019-07" db="EMBL/GenBank/DDBJ databases">
        <title>Whole genome shotgun sequence of Lactobacillus rapi NBRC 109618.</title>
        <authorList>
            <person name="Hosoyama A."/>
            <person name="Uohara A."/>
            <person name="Ohji S."/>
            <person name="Ichikawa N."/>
        </authorList>
    </citation>
    <scope>NUCLEOTIDE SEQUENCE [LARGE SCALE GENOMIC DNA]</scope>
    <source>
        <strain evidence="2 3">NBRC 109618</strain>
    </source>
</reference>
<feature type="chain" id="PRO_5022209274" evidence="1">
    <location>
        <begin position="28"/>
        <end position="162"/>
    </location>
</feature>
<organism evidence="2 3">
    <name type="scientific">Lentilactobacillus rapi</name>
    <dbReference type="NCBI Taxonomy" id="481723"/>
    <lineage>
        <taxon>Bacteria</taxon>
        <taxon>Bacillati</taxon>
        <taxon>Bacillota</taxon>
        <taxon>Bacilli</taxon>
        <taxon>Lactobacillales</taxon>
        <taxon>Lactobacillaceae</taxon>
        <taxon>Lentilactobacillus</taxon>
    </lineage>
</organism>
<sequence>MKNLTSVAVSLALSTALLFALPANVNAAKIKKLSATPTSLRGTWYHLHGKKEGYSKPFIEKIVIGKHSMIDSWQQTREHLKGKHFVVSYYRRDVKFKGYKTRHLNAYFMWNQGDVPAYMSIHLRVSGKYRHVMLQTPQNGPFPIFTTFKPTKSYTISGTYRY</sequence>
<keyword evidence="1" id="KW-0732">Signal</keyword>
<evidence type="ECO:0000313" key="2">
    <source>
        <dbReference type="EMBL" id="GEP73733.1"/>
    </source>
</evidence>
<dbReference type="OrthoDB" id="2326224at2"/>
<dbReference type="EMBL" id="BKAM01000144">
    <property type="protein sequence ID" value="GEP73733.1"/>
    <property type="molecule type" value="Genomic_DNA"/>
</dbReference>
<dbReference type="AlphaFoldDB" id="A0A512PR98"/>
<evidence type="ECO:0000313" key="3">
    <source>
        <dbReference type="Proteomes" id="UP000321569"/>
    </source>
</evidence>
<name>A0A512PR98_9LACO</name>
<feature type="signal peptide" evidence="1">
    <location>
        <begin position="1"/>
        <end position="27"/>
    </location>
</feature>
<dbReference type="Proteomes" id="UP000321569">
    <property type="component" value="Unassembled WGS sequence"/>
</dbReference>
<comment type="caution">
    <text evidence="2">The sequence shown here is derived from an EMBL/GenBank/DDBJ whole genome shotgun (WGS) entry which is preliminary data.</text>
</comment>
<gene>
    <name evidence="2" type="ORF">LRA02_26010</name>
</gene>
<proteinExistence type="predicted"/>